<evidence type="ECO:0008006" key="2">
    <source>
        <dbReference type="Google" id="ProtNLM"/>
    </source>
</evidence>
<sequence>MIARLRFQQERIGHGSDILQYIREMAMKYGYKYIGLESTNEKSTVFGLKHGFRNHKGMKGYYIFLLKEIKREL</sequence>
<accession>A0A5J4R250</accession>
<proteinExistence type="predicted"/>
<dbReference type="AlphaFoldDB" id="A0A5J4R250"/>
<organism evidence="1">
    <name type="scientific">termite gut metagenome</name>
    <dbReference type="NCBI Taxonomy" id="433724"/>
    <lineage>
        <taxon>unclassified sequences</taxon>
        <taxon>metagenomes</taxon>
        <taxon>organismal metagenomes</taxon>
    </lineage>
</organism>
<gene>
    <name evidence="1" type="ORF">EZS27_023361</name>
</gene>
<dbReference type="EMBL" id="SNRY01001951">
    <property type="protein sequence ID" value="KAA6327668.1"/>
    <property type="molecule type" value="Genomic_DNA"/>
</dbReference>
<dbReference type="InterPro" id="IPR016181">
    <property type="entry name" value="Acyl_CoA_acyltransferase"/>
</dbReference>
<evidence type="ECO:0000313" key="1">
    <source>
        <dbReference type="EMBL" id="KAA6327668.1"/>
    </source>
</evidence>
<comment type="caution">
    <text evidence="1">The sequence shown here is derived from an EMBL/GenBank/DDBJ whole genome shotgun (WGS) entry which is preliminary data.</text>
</comment>
<protein>
    <recommendedName>
        <fullName evidence="2">N-acetyltransferase domain-containing protein</fullName>
    </recommendedName>
</protein>
<dbReference type="SUPFAM" id="SSF55729">
    <property type="entry name" value="Acyl-CoA N-acyltransferases (Nat)"/>
    <property type="match status" value="1"/>
</dbReference>
<name>A0A5J4R250_9ZZZZ</name>
<reference evidence="1" key="1">
    <citation type="submission" date="2019-03" db="EMBL/GenBank/DDBJ databases">
        <title>Single cell metagenomics reveals metabolic interactions within the superorganism composed of flagellate Streblomastix strix and complex community of Bacteroidetes bacteria on its surface.</title>
        <authorList>
            <person name="Treitli S.C."/>
            <person name="Kolisko M."/>
            <person name="Husnik F."/>
            <person name="Keeling P."/>
            <person name="Hampl V."/>
        </authorList>
    </citation>
    <scope>NUCLEOTIDE SEQUENCE</scope>
    <source>
        <strain evidence="1">STM</strain>
    </source>
</reference>